<accession>A0A1L9Q0B3</accession>
<comment type="similarity">
    <text evidence="1">Belongs to the amidase family.</text>
</comment>
<keyword evidence="4" id="KW-1185">Reference proteome</keyword>
<name>A0A1L9Q0B3_ASPVE</name>
<dbReference type="VEuPathDB" id="FungiDB:ASPVEDRAFT_141521"/>
<dbReference type="PROSITE" id="PS00571">
    <property type="entry name" value="AMIDASES"/>
    <property type="match status" value="1"/>
</dbReference>
<feature type="domain" description="Amidase" evidence="2">
    <location>
        <begin position="97"/>
        <end position="499"/>
    </location>
</feature>
<dbReference type="RefSeq" id="XP_040672908.1">
    <property type="nucleotide sequence ID" value="XM_040807757.1"/>
</dbReference>
<dbReference type="EMBL" id="KV878136">
    <property type="protein sequence ID" value="OJJ07146.1"/>
    <property type="molecule type" value="Genomic_DNA"/>
</dbReference>
<reference evidence="4" key="1">
    <citation type="journal article" date="2017" name="Genome Biol.">
        <title>Comparative genomics reveals high biological diversity and specific adaptations in the industrially and medically important fungal genus Aspergillus.</title>
        <authorList>
            <person name="de Vries R.P."/>
            <person name="Riley R."/>
            <person name="Wiebenga A."/>
            <person name="Aguilar-Osorio G."/>
            <person name="Amillis S."/>
            <person name="Uchima C.A."/>
            <person name="Anderluh G."/>
            <person name="Asadollahi M."/>
            <person name="Askin M."/>
            <person name="Barry K."/>
            <person name="Battaglia E."/>
            <person name="Bayram O."/>
            <person name="Benocci T."/>
            <person name="Braus-Stromeyer S.A."/>
            <person name="Caldana C."/>
            <person name="Canovas D."/>
            <person name="Cerqueira G.C."/>
            <person name="Chen F."/>
            <person name="Chen W."/>
            <person name="Choi C."/>
            <person name="Clum A."/>
            <person name="Dos Santos R.A."/>
            <person name="Damasio A.R."/>
            <person name="Diallinas G."/>
            <person name="Emri T."/>
            <person name="Fekete E."/>
            <person name="Flipphi M."/>
            <person name="Freyberg S."/>
            <person name="Gallo A."/>
            <person name="Gournas C."/>
            <person name="Habgood R."/>
            <person name="Hainaut M."/>
            <person name="Harispe M.L."/>
            <person name="Henrissat B."/>
            <person name="Hilden K.S."/>
            <person name="Hope R."/>
            <person name="Hossain A."/>
            <person name="Karabika E."/>
            <person name="Karaffa L."/>
            <person name="Karanyi Z."/>
            <person name="Krasevec N."/>
            <person name="Kuo A."/>
            <person name="Kusch H."/>
            <person name="LaButti K."/>
            <person name="Lagendijk E.L."/>
            <person name="Lapidus A."/>
            <person name="Levasseur A."/>
            <person name="Lindquist E."/>
            <person name="Lipzen A."/>
            <person name="Logrieco A.F."/>
            <person name="MacCabe A."/>
            <person name="Maekelae M.R."/>
            <person name="Malavazi I."/>
            <person name="Melin P."/>
            <person name="Meyer V."/>
            <person name="Mielnichuk N."/>
            <person name="Miskei M."/>
            <person name="Molnar A.P."/>
            <person name="Mule G."/>
            <person name="Ngan C.Y."/>
            <person name="Orejas M."/>
            <person name="Orosz E."/>
            <person name="Ouedraogo J.P."/>
            <person name="Overkamp K.M."/>
            <person name="Park H.-S."/>
            <person name="Perrone G."/>
            <person name="Piumi F."/>
            <person name="Punt P.J."/>
            <person name="Ram A.F."/>
            <person name="Ramon A."/>
            <person name="Rauscher S."/>
            <person name="Record E."/>
            <person name="Riano-Pachon D.M."/>
            <person name="Robert V."/>
            <person name="Roehrig J."/>
            <person name="Ruller R."/>
            <person name="Salamov A."/>
            <person name="Salih N.S."/>
            <person name="Samson R.A."/>
            <person name="Sandor E."/>
            <person name="Sanguinetti M."/>
            <person name="Schuetze T."/>
            <person name="Sepcic K."/>
            <person name="Shelest E."/>
            <person name="Sherlock G."/>
            <person name="Sophianopoulou V."/>
            <person name="Squina F.M."/>
            <person name="Sun H."/>
            <person name="Susca A."/>
            <person name="Todd R.B."/>
            <person name="Tsang A."/>
            <person name="Unkles S.E."/>
            <person name="van de Wiele N."/>
            <person name="van Rossen-Uffink D."/>
            <person name="Oliveira J.V."/>
            <person name="Vesth T.C."/>
            <person name="Visser J."/>
            <person name="Yu J.-H."/>
            <person name="Zhou M."/>
            <person name="Andersen M.R."/>
            <person name="Archer D.B."/>
            <person name="Baker S.E."/>
            <person name="Benoit I."/>
            <person name="Brakhage A.A."/>
            <person name="Braus G.H."/>
            <person name="Fischer R."/>
            <person name="Frisvad J.C."/>
            <person name="Goldman G.H."/>
            <person name="Houbraken J."/>
            <person name="Oakley B."/>
            <person name="Pocsi I."/>
            <person name="Scazzocchio C."/>
            <person name="Seiboth B."/>
            <person name="vanKuyk P.A."/>
            <person name="Wortman J."/>
            <person name="Dyer P.S."/>
            <person name="Grigoriev I.V."/>
        </authorList>
    </citation>
    <scope>NUCLEOTIDE SEQUENCE [LARGE SCALE GENOMIC DNA]</scope>
    <source>
        <strain evidence="4">CBS 583.65</strain>
    </source>
</reference>
<proteinExistence type="inferred from homology"/>
<organism evidence="3 4">
    <name type="scientific">Aspergillus versicolor CBS 583.65</name>
    <dbReference type="NCBI Taxonomy" id="1036611"/>
    <lineage>
        <taxon>Eukaryota</taxon>
        <taxon>Fungi</taxon>
        <taxon>Dikarya</taxon>
        <taxon>Ascomycota</taxon>
        <taxon>Pezizomycotina</taxon>
        <taxon>Eurotiomycetes</taxon>
        <taxon>Eurotiomycetidae</taxon>
        <taxon>Eurotiales</taxon>
        <taxon>Aspergillaceae</taxon>
        <taxon>Aspergillus</taxon>
        <taxon>Aspergillus subgen. Nidulantes</taxon>
    </lineage>
</organism>
<dbReference type="InterPro" id="IPR036928">
    <property type="entry name" value="AS_sf"/>
</dbReference>
<dbReference type="AlphaFoldDB" id="A0A1L9Q0B3"/>
<dbReference type="GeneID" id="63723268"/>
<dbReference type="SUPFAM" id="SSF75304">
    <property type="entry name" value="Amidase signature (AS) enzymes"/>
    <property type="match status" value="1"/>
</dbReference>
<evidence type="ECO:0000313" key="3">
    <source>
        <dbReference type="EMBL" id="OJJ07146.1"/>
    </source>
</evidence>
<dbReference type="PANTHER" id="PTHR11895:SF170">
    <property type="entry name" value="AMIDASE"/>
    <property type="match status" value="1"/>
</dbReference>
<dbReference type="InterPro" id="IPR020556">
    <property type="entry name" value="Amidase_CS"/>
</dbReference>
<dbReference type="Proteomes" id="UP000184073">
    <property type="component" value="Unassembled WGS sequence"/>
</dbReference>
<evidence type="ECO:0000313" key="4">
    <source>
        <dbReference type="Proteomes" id="UP000184073"/>
    </source>
</evidence>
<dbReference type="Pfam" id="PF01425">
    <property type="entry name" value="Amidase"/>
    <property type="match status" value="1"/>
</dbReference>
<dbReference type="InterPro" id="IPR023631">
    <property type="entry name" value="Amidase_dom"/>
</dbReference>
<protein>
    <recommendedName>
        <fullName evidence="2">Amidase domain-containing protein</fullName>
    </recommendedName>
</protein>
<dbReference type="STRING" id="1036611.A0A1L9Q0B3"/>
<dbReference type="GO" id="GO:0003824">
    <property type="term" value="F:catalytic activity"/>
    <property type="evidence" value="ECO:0007669"/>
    <property type="project" value="InterPro"/>
</dbReference>
<dbReference type="Gene3D" id="3.90.1300.10">
    <property type="entry name" value="Amidase signature (AS) domain"/>
    <property type="match status" value="1"/>
</dbReference>
<dbReference type="InterPro" id="IPR000120">
    <property type="entry name" value="Amidase"/>
</dbReference>
<dbReference type="PANTHER" id="PTHR11895">
    <property type="entry name" value="TRANSAMIDASE"/>
    <property type="match status" value="1"/>
</dbReference>
<dbReference type="OrthoDB" id="1879366at2759"/>
<evidence type="ECO:0000256" key="1">
    <source>
        <dbReference type="ARBA" id="ARBA00009199"/>
    </source>
</evidence>
<evidence type="ECO:0000259" key="2">
    <source>
        <dbReference type="Pfam" id="PF01425"/>
    </source>
</evidence>
<sequence length="516" mass="55010">MASTRETLLSTAKKVSFEIPKDEISEYEELLSRTKKTLETVAAMDDYQPQPNLTIHPRKNIYLPPPQSPSNPLNAWAWRFTLASTSPTTNTLATKTLCLKDNICVAGIPCLLGTSTITPWTPQTDATIVTRILDASGTITGKAVCENLSRGAVSSTAATGPVHNAYAFGYSAGGSSSGTGALVASGAVDMGIGCDQGGSIRIPAALNGLYGFKPTAGLVPYTGIVSNEASVDVVGPMTRNCRDAAVLLGVIAGWDGLDDRAGPGVKGVGDIPCYERLMEEGVEGVRIGVLREGTPGGIDPGVERKFRQAVGVFEGLGASVCEVSVPLHAQARSVYSVLSKMGNHMGMLGQATGRRQVMLTDLYEKKDFPYTPEVISKMSVMSKEGLLSGEFAWQHYTAVYPKAVNIMRKLKDLYDEVLSSVDVIVMPTTLSPARPLPPVDASPLAQIDAAKGMTENTCSFNATGHPALAMPIGFVAAEDESIQLPASMQIVGRWHDEVMISRCAYAWEKAVDWRDF</sequence>
<gene>
    <name evidence="3" type="ORF">ASPVEDRAFT_141521</name>
</gene>